<dbReference type="AlphaFoldDB" id="A0A5C6AUS7"/>
<dbReference type="RefSeq" id="WP_231602503.1">
    <property type="nucleotide sequence ID" value="NZ_SJPM01000001.1"/>
</dbReference>
<dbReference type="InterPro" id="IPR052900">
    <property type="entry name" value="Phospholipid_Metab_Enz"/>
</dbReference>
<organism evidence="3 4">
    <name type="scientific">Neorhodopirellula pilleata</name>
    <dbReference type="NCBI Taxonomy" id="2714738"/>
    <lineage>
        <taxon>Bacteria</taxon>
        <taxon>Pseudomonadati</taxon>
        <taxon>Planctomycetota</taxon>
        <taxon>Planctomycetia</taxon>
        <taxon>Pirellulales</taxon>
        <taxon>Pirellulaceae</taxon>
        <taxon>Neorhodopirellula</taxon>
    </lineage>
</organism>
<dbReference type="GO" id="GO:0004035">
    <property type="term" value="F:alkaline phosphatase activity"/>
    <property type="evidence" value="ECO:0007669"/>
    <property type="project" value="UniProtKB-EC"/>
</dbReference>
<evidence type="ECO:0000313" key="3">
    <source>
        <dbReference type="EMBL" id="TWU03191.1"/>
    </source>
</evidence>
<dbReference type="InterPro" id="IPR032093">
    <property type="entry name" value="PhoD_N"/>
</dbReference>
<dbReference type="Gene3D" id="2.60.40.380">
    <property type="entry name" value="Purple acid phosphatase-like, N-terminal"/>
    <property type="match status" value="1"/>
</dbReference>
<evidence type="ECO:0000259" key="2">
    <source>
        <dbReference type="Pfam" id="PF16655"/>
    </source>
</evidence>
<dbReference type="InterPro" id="IPR038607">
    <property type="entry name" value="PhoD-like_sf"/>
</dbReference>
<sequence length="486" mass="55263">MNQSNHLIPTALTVITMAFCQIGFAQYEPQSDVALGQGTMAGEVTHHSALLQTRLTRGTDLNDDGDLPGAEGFVTFKWDTDPKFTNSQETPLQPALPGHDYVVRAELTGLEADTLYFYRASYNRNENERTDGPTCSFRTLPGPDSDRPVQFIIGSCMNYIKFMHGREGRASGPLTATPEDKRQGFPAFEIMKSKEPLFFVGTGDIVYYDNPMRDAKTVEEMRRCWHEQFRFPRMIEFFQDVPGFWSKDDHDFRFNDSDNRSTKLPLPETGIRIFHEQLPIAPADATDPKTYRTIRINRDVQIWLTEGRDYRSPNKSPDGPDKTLWGVEQREWLQSTLKASDAKWKLMINPTPMVGPDDAYKKDNHASLEGFRHEANAFFDWLKTNEIDNVFLFCGDRHWQYHSIHPCGINEFACGALNDENSRNGVRPGDRKGTDPDAMVIQPYISPEPSGGFIEITAGPKTQVSFFNDEGRLMYQFDLPEKAPGN</sequence>
<protein>
    <submittedName>
        <fullName evidence="3">Alkaline phosphatase D</fullName>
        <ecNumber evidence="3">3.1.3.1</ecNumber>
    </submittedName>
</protein>
<dbReference type="Pfam" id="PF16655">
    <property type="entry name" value="PhoD_N"/>
    <property type="match status" value="1"/>
</dbReference>
<proteinExistence type="predicted"/>
<feature type="domain" description="Phospholipase D N-terminal" evidence="2">
    <location>
        <begin position="38"/>
        <end position="128"/>
    </location>
</feature>
<evidence type="ECO:0000313" key="4">
    <source>
        <dbReference type="Proteomes" id="UP000316213"/>
    </source>
</evidence>
<accession>A0A5C6AUS7</accession>
<reference evidence="3 4" key="1">
    <citation type="submission" date="2019-02" db="EMBL/GenBank/DDBJ databases">
        <title>Deep-cultivation of Planctomycetes and their phenomic and genomic characterization uncovers novel biology.</title>
        <authorList>
            <person name="Wiegand S."/>
            <person name="Jogler M."/>
            <person name="Boedeker C."/>
            <person name="Pinto D."/>
            <person name="Vollmers J."/>
            <person name="Rivas-Marin E."/>
            <person name="Kohn T."/>
            <person name="Peeters S.H."/>
            <person name="Heuer A."/>
            <person name="Rast P."/>
            <person name="Oberbeckmann S."/>
            <person name="Bunk B."/>
            <person name="Jeske O."/>
            <person name="Meyerdierks A."/>
            <person name="Storesund J.E."/>
            <person name="Kallscheuer N."/>
            <person name="Luecker S."/>
            <person name="Lage O.M."/>
            <person name="Pohl T."/>
            <person name="Merkel B.J."/>
            <person name="Hornburger P."/>
            <person name="Mueller R.-W."/>
            <person name="Bruemmer F."/>
            <person name="Labrenz M."/>
            <person name="Spormann A.M."/>
            <person name="Op Den Camp H."/>
            <person name="Overmann J."/>
            <person name="Amann R."/>
            <person name="Jetten M.S.M."/>
            <person name="Mascher T."/>
            <person name="Medema M.H."/>
            <person name="Devos D.P."/>
            <person name="Kaster A.-K."/>
            <person name="Ovreas L."/>
            <person name="Rohde M."/>
            <person name="Galperin M.Y."/>
            <person name="Jogler C."/>
        </authorList>
    </citation>
    <scope>NUCLEOTIDE SEQUENCE [LARGE SCALE GENOMIC DNA]</scope>
    <source>
        <strain evidence="3 4">Pla100</strain>
    </source>
</reference>
<dbReference type="EMBL" id="SJPM01000001">
    <property type="protein sequence ID" value="TWU03191.1"/>
    <property type="molecule type" value="Genomic_DNA"/>
</dbReference>
<comment type="caution">
    <text evidence="3">The sequence shown here is derived from an EMBL/GenBank/DDBJ whole genome shotgun (WGS) entry which is preliminary data.</text>
</comment>
<name>A0A5C6AUS7_9BACT</name>
<feature type="domain" description="PhoD-like phosphatase metallophosphatase" evidence="1">
    <location>
        <begin position="183"/>
        <end position="422"/>
    </location>
</feature>
<dbReference type="PANTHER" id="PTHR43606:SF1">
    <property type="entry name" value="PHOD-LIKE PHOSPHATASE METALLOPHOSPHATASE DOMAIN-CONTAINING PROTEIN"/>
    <property type="match status" value="1"/>
</dbReference>
<dbReference type="InterPro" id="IPR018946">
    <property type="entry name" value="PhoD-like_MPP"/>
</dbReference>
<dbReference type="Proteomes" id="UP000316213">
    <property type="component" value="Unassembled WGS sequence"/>
</dbReference>
<dbReference type="PANTHER" id="PTHR43606">
    <property type="entry name" value="PHOSPHATASE, PUTATIVE (AFU_ORTHOLOGUE AFUA_6G08710)-RELATED"/>
    <property type="match status" value="1"/>
</dbReference>
<gene>
    <name evidence="3" type="primary">phoD_1</name>
    <name evidence="3" type="ORF">Pla100_01090</name>
</gene>
<dbReference type="Gene3D" id="3.60.21.70">
    <property type="entry name" value="PhoD-like phosphatase"/>
    <property type="match status" value="1"/>
</dbReference>
<dbReference type="InterPro" id="IPR029052">
    <property type="entry name" value="Metallo-depent_PP-like"/>
</dbReference>
<dbReference type="CDD" id="cd07389">
    <property type="entry name" value="MPP_PhoD"/>
    <property type="match status" value="1"/>
</dbReference>
<dbReference type="SUPFAM" id="SSF56300">
    <property type="entry name" value="Metallo-dependent phosphatases"/>
    <property type="match status" value="1"/>
</dbReference>
<dbReference type="Pfam" id="PF09423">
    <property type="entry name" value="PhoD"/>
    <property type="match status" value="1"/>
</dbReference>
<evidence type="ECO:0000259" key="1">
    <source>
        <dbReference type="Pfam" id="PF09423"/>
    </source>
</evidence>
<keyword evidence="4" id="KW-1185">Reference proteome</keyword>
<dbReference type="EC" id="3.1.3.1" evidence="3"/>
<keyword evidence="3" id="KW-0378">Hydrolase</keyword>